<dbReference type="Proteomes" id="UP000050794">
    <property type="component" value="Unassembled WGS sequence"/>
</dbReference>
<gene>
    <name evidence="2" type="ORF">TCNE_LOCUS1793</name>
</gene>
<accession>A0A183TZX3</accession>
<proteinExistence type="predicted"/>
<dbReference type="EMBL" id="UYWY01001505">
    <property type="protein sequence ID" value="VDM26845.1"/>
    <property type="molecule type" value="Genomic_DNA"/>
</dbReference>
<evidence type="ECO:0000313" key="4">
    <source>
        <dbReference type="WBParaSite" id="TCNE_0000179301-mRNA-1"/>
    </source>
</evidence>
<evidence type="ECO:0000313" key="2">
    <source>
        <dbReference type="EMBL" id="VDM26845.1"/>
    </source>
</evidence>
<protein>
    <submittedName>
        <fullName evidence="2 4">Uncharacterized protein</fullName>
    </submittedName>
</protein>
<evidence type="ECO:0000256" key="1">
    <source>
        <dbReference type="SAM" id="MobiDB-lite"/>
    </source>
</evidence>
<name>A0A183TZX3_TOXCA</name>
<keyword evidence="3" id="KW-1185">Reference proteome</keyword>
<feature type="compositionally biased region" description="Basic and acidic residues" evidence="1">
    <location>
        <begin position="123"/>
        <end position="138"/>
    </location>
</feature>
<feature type="compositionally biased region" description="Polar residues" evidence="1">
    <location>
        <begin position="139"/>
        <end position="167"/>
    </location>
</feature>
<sequence>MLRKEPANKRLVKVLRKNRGTGTFTLNCRNASRPVFDAKVSFRCMGIPISIKRMIIVGSIYYSIQDEEYPLNVHIPSLEDQPFVADRSKRRTPIVGERSSYNMQRSIAGFLDEVSPSSSTSTRHSEMQEDSNDRDRSRSMISTKQEGTNPAEQLSSGRPSRAASSKIRSYKEPNRKQKMRRSS</sequence>
<reference evidence="4" key="1">
    <citation type="submission" date="2016-06" db="UniProtKB">
        <authorList>
            <consortium name="WormBaseParasite"/>
        </authorList>
    </citation>
    <scope>IDENTIFICATION</scope>
</reference>
<dbReference type="WBParaSite" id="TCNE_0000179301-mRNA-1">
    <property type="protein sequence ID" value="TCNE_0000179301-mRNA-1"/>
    <property type="gene ID" value="TCNE_0000179301"/>
</dbReference>
<evidence type="ECO:0000313" key="3">
    <source>
        <dbReference type="Proteomes" id="UP000050794"/>
    </source>
</evidence>
<dbReference type="AlphaFoldDB" id="A0A183TZX3"/>
<feature type="region of interest" description="Disordered" evidence="1">
    <location>
        <begin position="112"/>
        <end position="183"/>
    </location>
</feature>
<organism evidence="3 4">
    <name type="scientific">Toxocara canis</name>
    <name type="common">Canine roundworm</name>
    <dbReference type="NCBI Taxonomy" id="6265"/>
    <lineage>
        <taxon>Eukaryota</taxon>
        <taxon>Metazoa</taxon>
        <taxon>Ecdysozoa</taxon>
        <taxon>Nematoda</taxon>
        <taxon>Chromadorea</taxon>
        <taxon>Rhabditida</taxon>
        <taxon>Spirurina</taxon>
        <taxon>Ascaridomorpha</taxon>
        <taxon>Ascaridoidea</taxon>
        <taxon>Toxocaridae</taxon>
        <taxon>Toxocara</taxon>
    </lineage>
</organism>
<reference evidence="2 3" key="2">
    <citation type="submission" date="2018-11" db="EMBL/GenBank/DDBJ databases">
        <authorList>
            <consortium name="Pathogen Informatics"/>
        </authorList>
    </citation>
    <scope>NUCLEOTIDE SEQUENCE [LARGE SCALE GENOMIC DNA]</scope>
</reference>